<feature type="transmembrane region" description="Helical" evidence="1">
    <location>
        <begin position="37"/>
        <end position="60"/>
    </location>
</feature>
<keyword evidence="1" id="KW-0472">Membrane</keyword>
<reference evidence="2 3" key="1">
    <citation type="submission" date="2023-03" db="EMBL/GenBank/DDBJ databases">
        <title>NovoSphingobium album sp. nov. isolated from polycyclic aromatic hydrocarbons- and heavy-metal polluted soil.</title>
        <authorList>
            <person name="Liu Z."/>
            <person name="Wang K."/>
        </authorList>
    </citation>
    <scope>NUCLEOTIDE SEQUENCE [LARGE SCALE GENOMIC DNA]</scope>
    <source>
        <strain evidence="2 3">H3SJ31-1</strain>
    </source>
</reference>
<proteinExistence type="predicted"/>
<protein>
    <submittedName>
        <fullName evidence="2">Uncharacterized protein</fullName>
    </submittedName>
</protein>
<organism evidence="2 3">
    <name type="scientific">Novosphingobium album</name>
    <name type="common">ex Liu et al. 2023</name>
    <dbReference type="NCBI Taxonomy" id="3031130"/>
    <lineage>
        <taxon>Bacteria</taxon>
        <taxon>Pseudomonadati</taxon>
        <taxon>Pseudomonadota</taxon>
        <taxon>Alphaproteobacteria</taxon>
        <taxon>Sphingomonadales</taxon>
        <taxon>Sphingomonadaceae</taxon>
        <taxon>Novosphingobium</taxon>
    </lineage>
</organism>
<name>A0ABT5WSA7_9SPHN</name>
<evidence type="ECO:0000256" key="1">
    <source>
        <dbReference type="SAM" id="Phobius"/>
    </source>
</evidence>
<keyword evidence="1" id="KW-1133">Transmembrane helix</keyword>
<keyword evidence="1" id="KW-0812">Transmembrane</keyword>
<dbReference type="RefSeq" id="WP_275228711.1">
    <property type="nucleotide sequence ID" value="NZ_JARESE010000044.1"/>
</dbReference>
<evidence type="ECO:0000313" key="3">
    <source>
        <dbReference type="Proteomes" id="UP001216253"/>
    </source>
</evidence>
<keyword evidence="3" id="KW-1185">Reference proteome</keyword>
<dbReference type="EMBL" id="JARESE010000044">
    <property type="protein sequence ID" value="MDE8652631.1"/>
    <property type="molecule type" value="Genomic_DNA"/>
</dbReference>
<dbReference type="Proteomes" id="UP001216253">
    <property type="component" value="Unassembled WGS sequence"/>
</dbReference>
<accession>A0ABT5WSA7</accession>
<sequence length="68" mass="7130">MSTDPARSRFFAIQAVRTSGVAMVVIGLLVSDGAIPLPAVAGHVLIAIGLVDTFLIPAVLARKWSSRE</sequence>
<gene>
    <name evidence="2" type="ORF">PYV00_13050</name>
</gene>
<comment type="caution">
    <text evidence="2">The sequence shown here is derived from an EMBL/GenBank/DDBJ whole genome shotgun (WGS) entry which is preliminary data.</text>
</comment>
<evidence type="ECO:0000313" key="2">
    <source>
        <dbReference type="EMBL" id="MDE8652631.1"/>
    </source>
</evidence>
<feature type="transmembrane region" description="Helical" evidence="1">
    <location>
        <begin position="12"/>
        <end position="31"/>
    </location>
</feature>